<dbReference type="Proteomes" id="UP001301769">
    <property type="component" value="Unassembled WGS sequence"/>
</dbReference>
<accession>A0AAN6YD51</accession>
<reference evidence="2" key="1">
    <citation type="journal article" date="2023" name="Mol. Phylogenet. Evol.">
        <title>Genome-scale phylogeny and comparative genomics of the fungal order Sordariales.</title>
        <authorList>
            <person name="Hensen N."/>
            <person name="Bonometti L."/>
            <person name="Westerberg I."/>
            <person name="Brannstrom I.O."/>
            <person name="Guillou S."/>
            <person name="Cros-Aarteil S."/>
            <person name="Calhoun S."/>
            <person name="Haridas S."/>
            <person name="Kuo A."/>
            <person name="Mondo S."/>
            <person name="Pangilinan J."/>
            <person name="Riley R."/>
            <person name="LaButti K."/>
            <person name="Andreopoulos B."/>
            <person name="Lipzen A."/>
            <person name="Chen C."/>
            <person name="Yan M."/>
            <person name="Daum C."/>
            <person name="Ng V."/>
            <person name="Clum A."/>
            <person name="Steindorff A."/>
            <person name="Ohm R.A."/>
            <person name="Martin F."/>
            <person name="Silar P."/>
            <person name="Natvig D.O."/>
            <person name="Lalanne C."/>
            <person name="Gautier V."/>
            <person name="Ament-Velasquez S.L."/>
            <person name="Kruys A."/>
            <person name="Hutchinson M.I."/>
            <person name="Powell A.J."/>
            <person name="Barry K."/>
            <person name="Miller A.N."/>
            <person name="Grigoriev I.V."/>
            <person name="Debuchy R."/>
            <person name="Gladieux P."/>
            <person name="Hiltunen Thoren M."/>
            <person name="Johannesson H."/>
        </authorList>
    </citation>
    <scope>NUCLEOTIDE SEQUENCE</scope>
    <source>
        <strain evidence="2">PSN293</strain>
    </source>
</reference>
<keyword evidence="3" id="KW-1185">Reference proteome</keyword>
<name>A0AAN6YD51_9PEZI</name>
<evidence type="ECO:0000256" key="1">
    <source>
        <dbReference type="SAM" id="SignalP"/>
    </source>
</evidence>
<feature type="chain" id="PRO_5043010771" evidence="1">
    <location>
        <begin position="24"/>
        <end position="201"/>
    </location>
</feature>
<dbReference type="AlphaFoldDB" id="A0AAN6YD51"/>
<evidence type="ECO:0000313" key="2">
    <source>
        <dbReference type="EMBL" id="KAK4216884.1"/>
    </source>
</evidence>
<organism evidence="2 3">
    <name type="scientific">Rhypophila decipiens</name>
    <dbReference type="NCBI Taxonomy" id="261697"/>
    <lineage>
        <taxon>Eukaryota</taxon>
        <taxon>Fungi</taxon>
        <taxon>Dikarya</taxon>
        <taxon>Ascomycota</taxon>
        <taxon>Pezizomycotina</taxon>
        <taxon>Sordariomycetes</taxon>
        <taxon>Sordariomycetidae</taxon>
        <taxon>Sordariales</taxon>
        <taxon>Naviculisporaceae</taxon>
        <taxon>Rhypophila</taxon>
    </lineage>
</organism>
<reference evidence="2" key="2">
    <citation type="submission" date="2023-05" db="EMBL/GenBank/DDBJ databases">
        <authorList>
            <consortium name="Lawrence Berkeley National Laboratory"/>
            <person name="Steindorff A."/>
            <person name="Hensen N."/>
            <person name="Bonometti L."/>
            <person name="Westerberg I."/>
            <person name="Brannstrom I.O."/>
            <person name="Guillou S."/>
            <person name="Cros-Aarteil S."/>
            <person name="Calhoun S."/>
            <person name="Haridas S."/>
            <person name="Kuo A."/>
            <person name="Mondo S."/>
            <person name="Pangilinan J."/>
            <person name="Riley R."/>
            <person name="Labutti K."/>
            <person name="Andreopoulos B."/>
            <person name="Lipzen A."/>
            <person name="Chen C."/>
            <person name="Yanf M."/>
            <person name="Daum C."/>
            <person name="Ng V."/>
            <person name="Clum A."/>
            <person name="Ohm R."/>
            <person name="Martin F."/>
            <person name="Silar P."/>
            <person name="Natvig D."/>
            <person name="Lalanne C."/>
            <person name="Gautier V."/>
            <person name="Ament-Velasquez S.L."/>
            <person name="Kruys A."/>
            <person name="Hutchinson M.I."/>
            <person name="Powell A.J."/>
            <person name="Barry K."/>
            <person name="Miller A.N."/>
            <person name="Grigoriev I.V."/>
            <person name="Debuchy R."/>
            <person name="Gladieux P."/>
            <person name="Thoren M.H."/>
            <person name="Johannesson H."/>
        </authorList>
    </citation>
    <scope>NUCLEOTIDE SEQUENCE</scope>
    <source>
        <strain evidence="2">PSN293</strain>
    </source>
</reference>
<feature type="signal peptide" evidence="1">
    <location>
        <begin position="1"/>
        <end position="23"/>
    </location>
</feature>
<keyword evidence="1" id="KW-0732">Signal</keyword>
<gene>
    <name evidence="2" type="ORF">QBC37DRAFT_370540</name>
</gene>
<dbReference type="EMBL" id="MU858064">
    <property type="protein sequence ID" value="KAK4216884.1"/>
    <property type="molecule type" value="Genomic_DNA"/>
</dbReference>
<proteinExistence type="predicted"/>
<protein>
    <submittedName>
        <fullName evidence="2">Uncharacterized protein</fullName>
    </submittedName>
</protein>
<sequence>MIAFTFLPPLLHGLLLFTRGAACADLDPEEAKELFLDLTPMAVAWTTQAAALNPLDCAPIPIIMPESKYDQDHHCTDDLVEDMVDAINALTDSAHVDTGVMDVFLAYYDFSKELRRLLATLDTKSCSTAGMTCSAFPTTRTKIRTSITNLKNAVRHPKSLASALIQYLAAERALAVNGVSEADQLFCQLVVASFGGVLNLG</sequence>
<evidence type="ECO:0000313" key="3">
    <source>
        <dbReference type="Proteomes" id="UP001301769"/>
    </source>
</evidence>
<comment type="caution">
    <text evidence="2">The sequence shown here is derived from an EMBL/GenBank/DDBJ whole genome shotgun (WGS) entry which is preliminary data.</text>
</comment>